<dbReference type="EMBL" id="CAJNOQ010010783">
    <property type="protein sequence ID" value="CAF1260907.1"/>
    <property type="molecule type" value="Genomic_DNA"/>
</dbReference>
<gene>
    <name evidence="2" type="ORF">GPM918_LOCUS26598</name>
    <name evidence="3" type="ORF">SRO942_LOCUS26780</name>
</gene>
<comment type="caution">
    <text evidence="2">The sequence shown here is derived from an EMBL/GenBank/DDBJ whole genome shotgun (WGS) entry which is preliminary data.</text>
</comment>
<dbReference type="InterPro" id="IPR029063">
    <property type="entry name" value="SAM-dependent_MTases_sf"/>
</dbReference>
<name>A0A815AZB8_9BILA</name>
<evidence type="ECO:0000313" key="2">
    <source>
        <dbReference type="EMBL" id="CAF1260907.1"/>
    </source>
</evidence>
<dbReference type="Proteomes" id="UP000681722">
    <property type="component" value="Unassembled WGS sequence"/>
</dbReference>
<dbReference type="Gene3D" id="3.40.50.150">
    <property type="entry name" value="Vaccinia Virus protein VP39"/>
    <property type="match status" value="1"/>
</dbReference>
<keyword evidence="4" id="KW-1185">Reference proteome</keyword>
<dbReference type="SUPFAM" id="SSF53335">
    <property type="entry name" value="S-adenosyl-L-methionine-dependent methyltransferases"/>
    <property type="match status" value="1"/>
</dbReference>
<feature type="non-terminal residue" evidence="2">
    <location>
        <position position="1"/>
    </location>
</feature>
<feature type="domain" description="Methyltransferase FkbM" evidence="1">
    <location>
        <begin position="61"/>
        <end position="189"/>
    </location>
</feature>
<dbReference type="InterPro" id="IPR006342">
    <property type="entry name" value="FkbM_mtfrase"/>
</dbReference>
<proteinExistence type="predicted"/>
<evidence type="ECO:0000313" key="3">
    <source>
        <dbReference type="EMBL" id="CAF4038423.1"/>
    </source>
</evidence>
<reference evidence="2" key="1">
    <citation type="submission" date="2021-02" db="EMBL/GenBank/DDBJ databases">
        <authorList>
            <person name="Nowell W R."/>
        </authorList>
    </citation>
    <scope>NUCLEOTIDE SEQUENCE</scope>
</reference>
<dbReference type="EMBL" id="CAJOBC010018690">
    <property type="protein sequence ID" value="CAF4038423.1"/>
    <property type="molecule type" value="Genomic_DNA"/>
</dbReference>
<evidence type="ECO:0000259" key="1">
    <source>
        <dbReference type="Pfam" id="PF05050"/>
    </source>
</evidence>
<organism evidence="2 4">
    <name type="scientific">Didymodactylos carnosus</name>
    <dbReference type="NCBI Taxonomy" id="1234261"/>
    <lineage>
        <taxon>Eukaryota</taxon>
        <taxon>Metazoa</taxon>
        <taxon>Spiralia</taxon>
        <taxon>Gnathifera</taxon>
        <taxon>Rotifera</taxon>
        <taxon>Eurotatoria</taxon>
        <taxon>Bdelloidea</taxon>
        <taxon>Philodinida</taxon>
        <taxon>Philodinidae</taxon>
        <taxon>Didymodactylos</taxon>
    </lineage>
</organism>
<dbReference type="AlphaFoldDB" id="A0A815AZB8"/>
<sequence length="246" mass="28993">HYFLPFNFSLNPLYNCDNFNLTDYSVKCLKWTPDHRHFWKQSTIRHTIHEKYLNSSSLIVEIGGNVGQDIAQYIRLYNSTLIIYEPLTSMYKVLKEKLGNRSRTEIHRYGLGVSKRQLKIRTSGTNNEATSMFTKENDSGKSVNETMTTIDILNIIDVLQEILIRYKKIDLLTMNCEGCEFEILPALIEDTTLLTKINNIQFATHIDTLEYGICIYCKLQQDLQRKYEIFYQYKVLWESWTKKKND</sequence>
<evidence type="ECO:0000313" key="4">
    <source>
        <dbReference type="Proteomes" id="UP000663829"/>
    </source>
</evidence>
<dbReference type="OrthoDB" id="40902at2759"/>
<accession>A0A815AZB8</accession>
<dbReference type="Proteomes" id="UP000663829">
    <property type="component" value="Unassembled WGS sequence"/>
</dbReference>
<protein>
    <recommendedName>
        <fullName evidence="1">Methyltransferase FkbM domain-containing protein</fullName>
    </recommendedName>
</protein>
<dbReference type="NCBIfam" id="TIGR01444">
    <property type="entry name" value="fkbM_fam"/>
    <property type="match status" value="1"/>
</dbReference>
<dbReference type="Pfam" id="PF05050">
    <property type="entry name" value="Methyltransf_21"/>
    <property type="match status" value="1"/>
</dbReference>